<evidence type="ECO:0000256" key="1">
    <source>
        <dbReference type="SAM" id="MobiDB-lite"/>
    </source>
</evidence>
<feature type="transmembrane region" description="Helical" evidence="2">
    <location>
        <begin position="104"/>
        <end position="122"/>
    </location>
</feature>
<evidence type="ECO:0000313" key="3">
    <source>
        <dbReference type="EMBL" id="GAA1005976.1"/>
    </source>
</evidence>
<keyword evidence="2" id="KW-1133">Transmembrane helix</keyword>
<evidence type="ECO:0000256" key="2">
    <source>
        <dbReference type="SAM" id="Phobius"/>
    </source>
</evidence>
<feature type="transmembrane region" description="Helical" evidence="2">
    <location>
        <begin position="143"/>
        <end position="162"/>
    </location>
</feature>
<name>A0ABN1SV55_9ACTN</name>
<keyword evidence="2" id="KW-0812">Transmembrane</keyword>
<organism evidence="3 4">
    <name type="scientific">Streptomyces thermogriseus</name>
    <dbReference type="NCBI Taxonomy" id="75292"/>
    <lineage>
        <taxon>Bacteria</taxon>
        <taxon>Bacillati</taxon>
        <taxon>Actinomycetota</taxon>
        <taxon>Actinomycetes</taxon>
        <taxon>Kitasatosporales</taxon>
        <taxon>Streptomycetaceae</taxon>
        <taxon>Streptomyces</taxon>
    </lineage>
</organism>
<accession>A0ABN1SV55</accession>
<keyword evidence="4" id="KW-1185">Reference proteome</keyword>
<dbReference type="EMBL" id="BAAAHU010000008">
    <property type="protein sequence ID" value="GAA1005976.1"/>
    <property type="molecule type" value="Genomic_DNA"/>
</dbReference>
<feature type="transmembrane region" description="Helical" evidence="2">
    <location>
        <begin position="64"/>
        <end position="84"/>
    </location>
</feature>
<feature type="region of interest" description="Disordered" evidence="1">
    <location>
        <begin position="1"/>
        <end position="21"/>
    </location>
</feature>
<gene>
    <name evidence="3" type="ORF">GCM10009564_12100</name>
</gene>
<proteinExistence type="predicted"/>
<comment type="caution">
    <text evidence="3">The sequence shown here is derived from an EMBL/GenBank/DDBJ whole genome shotgun (WGS) entry which is preliminary data.</text>
</comment>
<evidence type="ECO:0000313" key="4">
    <source>
        <dbReference type="Proteomes" id="UP001501072"/>
    </source>
</evidence>
<reference evidence="3 4" key="1">
    <citation type="journal article" date="2019" name="Int. J. Syst. Evol. Microbiol.">
        <title>The Global Catalogue of Microorganisms (GCM) 10K type strain sequencing project: providing services to taxonomists for standard genome sequencing and annotation.</title>
        <authorList>
            <consortium name="The Broad Institute Genomics Platform"/>
            <consortium name="The Broad Institute Genome Sequencing Center for Infectious Disease"/>
            <person name="Wu L."/>
            <person name="Ma J."/>
        </authorList>
    </citation>
    <scope>NUCLEOTIDE SEQUENCE [LARGE SCALE GENOMIC DNA]</scope>
    <source>
        <strain evidence="3 4">JCM 11269</strain>
    </source>
</reference>
<protein>
    <submittedName>
        <fullName evidence="3">Uncharacterized protein</fullName>
    </submittedName>
</protein>
<sequence>MTVTDASARDAKTPPPPPPATIGFAGKYGKNPLAEASSTAVCRRPPSVLAHTARMAWAVDRTGVVPLLGCRLPTGAMAAVVLTFTARAMPHLLGTGTVSERLHGALPALAVVTAAAGLGRIGSALSGRVDRRTLAAAPRTLRIALAAGALGGVFLLGSWAALA</sequence>
<keyword evidence="2" id="KW-0472">Membrane</keyword>
<dbReference type="Proteomes" id="UP001501072">
    <property type="component" value="Unassembled WGS sequence"/>
</dbReference>